<dbReference type="SUPFAM" id="SSF51126">
    <property type="entry name" value="Pectin lyase-like"/>
    <property type="match status" value="1"/>
</dbReference>
<dbReference type="Gene3D" id="2.160.20.10">
    <property type="entry name" value="Single-stranded right-handed beta-helix, Pectin lyase-like"/>
    <property type="match status" value="2"/>
</dbReference>
<dbReference type="RefSeq" id="WP_136369781.1">
    <property type="nucleotide sequence ID" value="NZ_SSOB01000011.1"/>
</dbReference>
<comment type="caution">
    <text evidence="2">The sequence shown here is derived from an EMBL/GenBank/DDBJ whole genome shotgun (WGS) entry which is preliminary data.</text>
</comment>
<evidence type="ECO:0000313" key="3">
    <source>
        <dbReference type="Proteomes" id="UP000310636"/>
    </source>
</evidence>
<dbReference type="InterPro" id="IPR008964">
    <property type="entry name" value="Invasin/intimin_cell_adhesion"/>
</dbReference>
<dbReference type="PANTHER" id="PTHR36453">
    <property type="entry name" value="SECRETED PROTEIN-RELATED"/>
    <property type="match status" value="1"/>
</dbReference>
<evidence type="ECO:0000256" key="1">
    <source>
        <dbReference type="SAM" id="MobiDB-lite"/>
    </source>
</evidence>
<name>A0A4S4BYK1_9BACL</name>
<dbReference type="SUPFAM" id="SSF49373">
    <property type="entry name" value="Invasin/intimin cell-adhesion fragments"/>
    <property type="match status" value="1"/>
</dbReference>
<dbReference type="InterPro" id="IPR006626">
    <property type="entry name" value="PbH1"/>
</dbReference>
<dbReference type="InterPro" id="IPR011050">
    <property type="entry name" value="Pectin_lyase_fold/virulence"/>
</dbReference>
<accession>A0A4S4BYK1</accession>
<dbReference type="Gene3D" id="2.60.40.1080">
    <property type="match status" value="1"/>
</dbReference>
<evidence type="ECO:0000313" key="2">
    <source>
        <dbReference type="EMBL" id="THF80344.1"/>
    </source>
</evidence>
<protein>
    <submittedName>
        <fullName evidence="2">Right-handed parallel beta-helix repeat-containing protein</fullName>
    </submittedName>
</protein>
<dbReference type="EMBL" id="SSOB01000011">
    <property type="protein sequence ID" value="THF80344.1"/>
    <property type="molecule type" value="Genomic_DNA"/>
</dbReference>
<organism evidence="2 3">
    <name type="scientific">Cohnella fermenti</name>
    <dbReference type="NCBI Taxonomy" id="2565925"/>
    <lineage>
        <taxon>Bacteria</taxon>
        <taxon>Bacillati</taxon>
        <taxon>Bacillota</taxon>
        <taxon>Bacilli</taxon>
        <taxon>Bacillales</taxon>
        <taxon>Paenibacillaceae</taxon>
        <taxon>Cohnella</taxon>
    </lineage>
</organism>
<reference evidence="2 3" key="1">
    <citation type="submission" date="2019-04" db="EMBL/GenBank/DDBJ databases">
        <title>Cohnella sp. nov. isolated from preserved vegetables.</title>
        <authorList>
            <person name="Lin S.-Y."/>
            <person name="Hung M.-H."/>
            <person name="Young C.-C."/>
        </authorList>
    </citation>
    <scope>NUCLEOTIDE SEQUENCE [LARGE SCALE GENOMIC DNA]</scope>
    <source>
        <strain evidence="2 3">CC-MHH1044</strain>
    </source>
</reference>
<dbReference type="InterPro" id="IPR012334">
    <property type="entry name" value="Pectin_lyas_fold"/>
</dbReference>
<dbReference type="AlphaFoldDB" id="A0A4S4BYK1"/>
<proteinExistence type="predicted"/>
<dbReference type="OrthoDB" id="9808066at2"/>
<keyword evidence="3" id="KW-1185">Reference proteome</keyword>
<dbReference type="SMART" id="SM00710">
    <property type="entry name" value="PbH1"/>
    <property type="match status" value="4"/>
</dbReference>
<dbReference type="PANTHER" id="PTHR36453:SF1">
    <property type="entry name" value="RIGHT HANDED BETA HELIX DOMAIN-CONTAINING PROTEIN"/>
    <property type="match status" value="1"/>
</dbReference>
<feature type="region of interest" description="Disordered" evidence="1">
    <location>
        <begin position="815"/>
        <end position="838"/>
    </location>
</feature>
<dbReference type="Proteomes" id="UP000310636">
    <property type="component" value="Unassembled WGS sequence"/>
</dbReference>
<gene>
    <name evidence="2" type="ORF">E6C55_10700</name>
</gene>
<sequence length="1046" mass="115360">MTAEIAVTIDTAGTAVTADVADTADGSSLYVDALHGDDNNEGGLDCPLRTIEEAKRRVRSLIPGISADLCVYLRGGVYRPSWQTRSVPLFNRFGGTDDRYPLRESGLIFGEEDSGRNGHQVVYRSYPGERAVISGGRRIEEWECCDEEKRIYRAFVGTLSTRQLYVNGRRAQRARSDRGFLGRTEFDPECRLTGGPAYITDDPSPLSWRNPGDVELVYPNSFTMSRCTVDRVEPLGNRTAIYMKQPGFFYITHKYGTSAKLPSWIENDPGLLRNPGEWCLDSGEGLLYYIPLPEEDMGTAEAVVPTIDVLLSVRGSSSSRKAGRLTFRSLDFEYAGWLRPNYANGHCDSQNNYIRESIGEEFDSDHQSDAAVEIEYADDVTLEDCRLTKLGITALRITKASCRNRIEGCEIADVSGGGISIGDPEFRNPENRSNCLPEEADMISDNRIVGNYLHDIGLEYRSATAISATFTRNTEIRNNEICRVPYSALHIGYGWDVPDVTCTRGMSICRNVVDTFMTTMFDGGGMYFIGATGGTREHPNVISNNYIRNQVEPKYGGFYFDEGSSDWQADGNVFEKTELWCNISGISRKLHDIAIANTWIDQGYCYMNRSLGQAGVEIEEPQRYPRRNWPEPVEAVIRQAGLPPAYAHLRPDYDDLGEVLSDKECLLLEVGGERVPGFVARTVRGVRIDNLADAVVHYSSDDDAIATADSRGMARGIAPGRCRIRVTVERRGIVKSADIDVYVGDSVVGRHIELKTDAMLPGASQRARLVCRTSLGRSYVDEEARFHSDRPEVLRVDPDGKLTAAAPGQALLRAEAGSGTGTGEGENNAAKGASTEVRVCGSPDPAGRFVRDPAYWSVSPDMEIANGPGLLRAFTEGGIGTAVYRGRAFGDERLRFGLLLEAADNELVCLYLRSRQPSGRAFDADNAGYVMVIAPKGIELHRFRDRQRTQLFGNVYPYPALAGDTIPNAFIRNGQPCCLETAAVNEADGVRLTLRVDGKEVFAALDRWDGCIREPGYFGLTVTRGSITLREPPNEARDGKEGSEPQ</sequence>